<keyword evidence="10" id="KW-1185">Reference proteome</keyword>
<dbReference type="HAMAP" id="MF_01008">
    <property type="entry name" value="MraZ"/>
    <property type="match status" value="1"/>
</dbReference>
<evidence type="ECO:0000256" key="3">
    <source>
        <dbReference type="ARBA" id="ARBA00022737"/>
    </source>
</evidence>
<evidence type="ECO:0000256" key="2">
    <source>
        <dbReference type="ARBA" id="ARBA00022490"/>
    </source>
</evidence>
<dbReference type="PANTHER" id="PTHR34701">
    <property type="entry name" value="TRANSCRIPTIONAL REGULATOR MRAZ"/>
    <property type="match status" value="1"/>
</dbReference>
<accession>A0ABS1CL47</accession>
<comment type="caution">
    <text evidence="9">The sequence shown here is derived from an EMBL/GenBank/DDBJ whole genome shotgun (WGS) entry which is preliminary data.</text>
</comment>
<dbReference type="Proteomes" id="UP000748752">
    <property type="component" value="Unassembled WGS sequence"/>
</dbReference>
<dbReference type="InterPro" id="IPR035644">
    <property type="entry name" value="MraZ_C"/>
</dbReference>
<evidence type="ECO:0000259" key="8">
    <source>
        <dbReference type="PROSITE" id="PS51740"/>
    </source>
</evidence>
<keyword evidence="2 7" id="KW-0963">Cytoplasm</keyword>
<dbReference type="Pfam" id="PF02381">
    <property type="entry name" value="MraZ"/>
    <property type="match status" value="2"/>
</dbReference>
<feature type="domain" description="SpoVT-AbrB" evidence="8">
    <location>
        <begin position="6"/>
        <end position="52"/>
    </location>
</feature>
<evidence type="ECO:0000256" key="7">
    <source>
        <dbReference type="HAMAP-Rule" id="MF_01008"/>
    </source>
</evidence>
<gene>
    <name evidence="7 9" type="primary">mraZ</name>
    <name evidence="9" type="ORF">CKO31_17795</name>
</gene>
<feature type="domain" description="SpoVT-AbrB" evidence="8">
    <location>
        <begin position="81"/>
        <end position="124"/>
    </location>
</feature>
<dbReference type="PANTHER" id="PTHR34701:SF1">
    <property type="entry name" value="TRANSCRIPTIONAL REGULATOR MRAZ"/>
    <property type="match status" value="1"/>
</dbReference>
<evidence type="ECO:0000256" key="1">
    <source>
        <dbReference type="ARBA" id="ARBA00013860"/>
    </source>
</evidence>
<protein>
    <recommendedName>
        <fullName evidence="1 7">Transcriptional regulator MraZ</fullName>
    </recommendedName>
</protein>
<dbReference type="InterPro" id="IPR020603">
    <property type="entry name" value="MraZ_dom"/>
</dbReference>
<dbReference type="InterPro" id="IPR007159">
    <property type="entry name" value="SpoVT-AbrB_dom"/>
</dbReference>
<dbReference type="RefSeq" id="WP_274607774.1">
    <property type="nucleotide sequence ID" value="NZ_NRRV01000051.1"/>
</dbReference>
<sequence>MRFYGTFFLSLDAKGRIAIPATERAKLEELCCSRVVVTADLGDRLLVYPEPYFDELADRLNQLPSLKPTTEALQRTLLGYASYAKLDTQGRVLLTPAQRTLAGLEKEAVLIGVGNRYQLWRKDAWAEQQKRDRELAAAALAEEPELADFRL</sequence>
<evidence type="ECO:0000313" key="10">
    <source>
        <dbReference type="Proteomes" id="UP000748752"/>
    </source>
</evidence>
<dbReference type="Gene3D" id="3.40.1550.20">
    <property type="entry name" value="Transcriptional regulator MraZ domain"/>
    <property type="match status" value="1"/>
</dbReference>
<comment type="subcellular location">
    <subcellularLocation>
        <location evidence="7">Cytoplasm</location>
        <location evidence="7">Nucleoid</location>
    </subcellularLocation>
</comment>
<dbReference type="SUPFAM" id="SSF89447">
    <property type="entry name" value="AbrB/MazE/MraZ-like"/>
    <property type="match status" value="1"/>
</dbReference>
<keyword evidence="5 7" id="KW-0238">DNA-binding</keyword>
<keyword evidence="6 7" id="KW-0804">Transcription</keyword>
<dbReference type="InterPro" id="IPR038619">
    <property type="entry name" value="MraZ_sf"/>
</dbReference>
<keyword evidence="4 7" id="KW-0805">Transcription regulation</keyword>
<dbReference type="NCBIfam" id="TIGR00242">
    <property type="entry name" value="division/cell wall cluster transcriptional repressor MraZ"/>
    <property type="match status" value="1"/>
</dbReference>
<dbReference type="InterPro" id="IPR003444">
    <property type="entry name" value="MraZ"/>
</dbReference>
<evidence type="ECO:0000256" key="6">
    <source>
        <dbReference type="ARBA" id="ARBA00023163"/>
    </source>
</evidence>
<evidence type="ECO:0000313" key="9">
    <source>
        <dbReference type="EMBL" id="MBK1632562.1"/>
    </source>
</evidence>
<organism evidence="9 10">
    <name type="scientific">Thiohalocapsa halophila</name>
    <dbReference type="NCBI Taxonomy" id="69359"/>
    <lineage>
        <taxon>Bacteria</taxon>
        <taxon>Pseudomonadati</taxon>
        <taxon>Pseudomonadota</taxon>
        <taxon>Gammaproteobacteria</taxon>
        <taxon>Chromatiales</taxon>
        <taxon>Chromatiaceae</taxon>
        <taxon>Thiohalocapsa</taxon>
    </lineage>
</organism>
<evidence type="ECO:0000256" key="5">
    <source>
        <dbReference type="ARBA" id="ARBA00023125"/>
    </source>
</evidence>
<comment type="subunit">
    <text evidence="7">Forms oligomers.</text>
</comment>
<dbReference type="EMBL" id="NRRV01000051">
    <property type="protein sequence ID" value="MBK1632562.1"/>
    <property type="molecule type" value="Genomic_DNA"/>
</dbReference>
<reference evidence="9 10" key="1">
    <citation type="journal article" date="2020" name="Microorganisms">
        <title>Osmotic Adaptation and Compatible Solute Biosynthesis of Phototrophic Bacteria as Revealed from Genome Analyses.</title>
        <authorList>
            <person name="Imhoff J.F."/>
            <person name="Rahn T."/>
            <person name="Kunzel S."/>
            <person name="Keller A."/>
            <person name="Neulinger S.C."/>
        </authorList>
    </citation>
    <scope>NUCLEOTIDE SEQUENCE [LARGE SCALE GENOMIC DNA]</scope>
    <source>
        <strain evidence="9 10">DSM 6210</strain>
    </source>
</reference>
<proteinExistence type="inferred from homology"/>
<comment type="similarity">
    <text evidence="7">Belongs to the MraZ family.</text>
</comment>
<dbReference type="InterPro" id="IPR037914">
    <property type="entry name" value="SpoVT-AbrB_sf"/>
</dbReference>
<name>A0ABS1CL47_9GAMM</name>
<dbReference type="PROSITE" id="PS51740">
    <property type="entry name" value="SPOVT_ABRB"/>
    <property type="match status" value="2"/>
</dbReference>
<dbReference type="CDD" id="cd16320">
    <property type="entry name" value="MraZ_N"/>
    <property type="match status" value="1"/>
</dbReference>
<evidence type="ECO:0000256" key="4">
    <source>
        <dbReference type="ARBA" id="ARBA00023015"/>
    </source>
</evidence>
<dbReference type="CDD" id="cd16321">
    <property type="entry name" value="MraZ_C"/>
    <property type="match status" value="1"/>
</dbReference>
<dbReference type="InterPro" id="IPR035642">
    <property type="entry name" value="MraZ_N"/>
</dbReference>
<keyword evidence="3" id="KW-0677">Repeat</keyword>